<feature type="chain" id="PRO_5025646711" description="Extracellular membrane protein CFEM domain-containing protein" evidence="1">
    <location>
        <begin position="19"/>
        <end position="242"/>
    </location>
</feature>
<evidence type="ECO:0000313" key="2">
    <source>
        <dbReference type="EMBL" id="KAF1838211.1"/>
    </source>
</evidence>
<accession>A0A6A5KSH5</accession>
<dbReference type="AlphaFoldDB" id="A0A6A5KSH5"/>
<evidence type="ECO:0000256" key="1">
    <source>
        <dbReference type="SAM" id="SignalP"/>
    </source>
</evidence>
<dbReference type="Proteomes" id="UP000800040">
    <property type="component" value="Unassembled WGS sequence"/>
</dbReference>
<evidence type="ECO:0008006" key="4">
    <source>
        <dbReference type="Google" id="ProtNLM"/>
    </source>
</evidence>
<dbReference type="EMBL" id="ML975254">
    <property type="protein sequence ID" value="KAF1838211.1"/>
    <property type="molecule type" value="Genomic_DNA"/>
</dbReference>
<proteinExistence type="predicted"/>
<dbReference type="OrthoDB" id="3836772at2759"/>
<reference evidence="2" key="1">
    <citation type="submission" date="2020-01" db="EMBL/GenBank/DDBJ databases">
        <authorList>
            <consortium name="DOE Joint Genome Institute"/>
            <person name="Haridas S."/>
            <person name="Albert R."/>
            <person name="Binder M."/>
            <person name="Bloem J."/>
            <person name="Labutti K."/>
            <person name="Salamov A."/>
            <person name="Andreopoulos B."/>
            <person name="Baker S.E."/>
            <person name="Barry K."/>
            <person name="Bills G."/>
            <person name="Bluhm B.H."/>
            <person name="Cannon C."/>
            <person name="Castanera R."/>
            <person name="Culley D.E."/>
            <person name="Daum C."/>
            <person name="Ezra D."/>
            <person name="Gonzalez J.B."/>
            <person name="Henrissat B."/>
            <person name="Kuo A."/>
            <person name="Liang C."/>
            <person name="Lipzen A."/>
            <person name="Lutzoni F."/>
            <person name="Magnuson J."/>
            <person name="Mondo S."/>
            <person name="Nolan M."/>
            <person name="Ohm R."/>
            <person name="Pangilinan J."/>
            <person name="Park H.-J."/>
            <person name="Ramirez L."/>
            <person name="Alfaro M."/>
            <person name="Sun H."/>
            <person name="Tritt A."/>
            <person name="Yoshinaga Y."/>
            <person name="Zwiers L.-H."/>
            <person name="Turgeon B.G."/>
            <person name="Goodwin S.B."/>
            <person name="Spatafora J.W."/>
            <person name="Crous P.W."/>
            <person name="Grigoriev I.V."/>
        </authorList>
    </citation>
    <scope>NUCLEOTIDE SEQUENCE</scope>
    <source>
        <strain evidence="2">P77</strain>
    </source>
</reference>
<evidence type="ECO:0000313" key="3">
    <source>
        <dbReference type="Proteomes" id="UP000800040"/>
    </source>
</evidence>
<keyword evidence="3" id="KW-1185">Reference proteome</keyword>
<name>A0A6A5KSH5_9PLEO</name>
<feature type="signal peptide" evidence="1">
    <location>
        <begin position="1"/>
        <end position="18"/>
    </location>
</feature>
<protein>
    <recommendedName>
        <fullName evidence="4">Extracellular membrane protein CFEM domain-containing protein</fullName>
    </recommendedName>
</protein>
<organism evidence="2 3">
    <name type="scientific">Decorospora gaudefroyi</name>
    <dbReference type="NCBI Taxonomy" id="184978"/>
    <lineage>
        <taxon>Eukaryota</taxon>
        <taxon>Fungi</taxon>
        <taxon>Dikarya</taxon>
        <taxon>Ascomycota</taxon>
        <taxon>Pezizomycotina</taxon>
        <taxon>Dothideomycetes</taxon>
        <taxon>Pleosporomycetidae</taxon>
        <taxon>Pleosporales</taxon>
        <taxon>Pleosporineae</taxon>
        <taxon>Pleosporaceae</taxon>
        <taxon>Decorospora</taxon>
    </lineage>
</organism>
<gene>
    <name evidence="2" type="ORF">BDW02DRAFT_565249</name>
</gene>
<keyword evidence="1" id="KW-0732">Signal</keyword>
<sequence>MFSKSFAIALVLSSAALAAPSLHTRQNSCQDTYNACIAAGTAPVACSCDLTACRGEDAARLRSWCASATANLPKPTSSATPITTTSTLADTTVAIPTFPPAPSTLVPAPTAPAAPALTLVPVEGKTWLIANLTRYCNENNTGCDYNFAVSADGKTERCTVVRMPGSNAASESWSSAICADLSVSWGYVAEPGPAFAVITVVKGRELAWFGVPDINGGEVTPGSPFGSGDFGTLPPGQVYIFV</sequence>